<dbReference type="InterPro" id="IPR007409">
    <property type="entry name" value="Restrct_endonuc_type1_HsdR_N"/>
</dbReference>
<keyword evidence="10 11" id="KW-0238">DNA-binding</keyword>
<dbReference type="Gene3D" id="3.90.1570.50">
    <property type="match status" value="1"/>
</dbReference>
<comment type="caution">
    <text evidence="14">The sequence shown here is derived from an EMBL/GenBank/DDBJ whole genome shotgun (WGS) entry which is preliminary data.</text>
</comment>
<keyword evidence="7" id="KW-0255">Endonuclease</keyword>
<dbReference type="SUPFAM" id="SSF52540">
    <property type="entry name" value="P-loop containing nucleoside triphosphate hydrolases"/>
    <property type="match status" value="1"/>
</dbReference>
<keyword evidence="9 11" id="KW-0067">ATP-binding</keyword>
<dbReference type="InterPro" id="IPR014001">
    <property type="entry name" value="Helicase_ATP-bd"/>
</dbReference>
<dbReference type="Pfam" id="PF04313">
    <property type="entry name" value="HSDR_N"/>
    <property type="match status" value="1"/>
</dbReference>
<comment type="catalytic activity">
    <reaction evidence="1 11">
        <text>Endonucleolytic cleavage of DNA to give random double-stranded fragments with terminal 5'-phosphates, ATP is simultaneously hydrolyzed.</text>
        <dbReference type="EC" id="3.1.21.3"/>
    </reaction>
</comment>
<dbReference type="PANTHER" id="PTHR30195:SF15">
    <property type="entry name" value="TYPE I RESTRICTION ENZYME HINDI ENDONUCLEASE SUBUNIT"/>
    <property type="match status" value="1"/>
</dbReference>
<keyword evidence="12" id="KW-0175">Coiled coil</keyword>
<evidence type="ECO:0000256" key="9">
    <source>
        <dbReference type="ARBA" id="ARBA00022840"/>
    </source>
</evidence>
<organism evidence="14 15">
    <name type="scientific">Mycoplasma wenyonii</name>
    <dbReference type="NCBI Taxonomy" id="65123"/>
    <lineage>
        <taxon>Bacteria</taxon>
        <taxon>Bacillati</taxon>
        <taxon>Mycoplasmatota</taxon>
        <taxon>Mollicutes</taxon>
        <taxon>Mycoplasmataceae</taxon>
        <taxon>Mycoplasma</taxon>
    </lineage>
</organism>
<evidence type="ECO:0000256" key="2">
    <source>
        <dbReference type="ARBA" id="ARBA00008598"/>
    </source>
</evidence>
<dbReference type="GO" id="GO:0009307">
    <property type="term" value="P:DNA restriction-modification system"/>
    <property type="evidence" value="ECO:0007669"/>
    <property type="project" value="UniProtKB-KW"/>
</dbReference>
<evidence type="ECO:0000256" key="12">
    <source>
        <dbReference type="SAM" id="Coils"/>
    </source>
</evidence>
<gene>
    <name evidence="14" type="ORF">DNK47_02195</name>
</gene>
<dbReference type="EC" id="3.1.21.3" evidence="11"/>
<dbReference type="InterPro" id="IPR021810">
    <property type="entry name" value="T1RH-like_C"/>
</dbReference>
<dbReference type="InterPro" id="IPR040980">
    <property type="entry name" value="SWI2_SNF2"/>
</dbReference>
<dbReference type="Pfam" id="PF22679">
    <property type="entry name" value="T1R_D3-like"/>
    <property type="match status" value="1"/>
</dbReference>
<dbReference type="OrthoDB" id="9758243at2"/>
<keyword evidence="4" id="KW-0540">Nuclease</keyword>
<dbReference type="SMART" id="SM00487">
    <property type="entry name" value="DEXDc"/>
    <property type="match status" value="1"/>
</dbReference>
<dbReference type="Gene3D" id="3.40.50.300">
    <property type="entry name" value="P-loop containing nucleotide triphosphate hydrolases"/>
    <property type="match status" value="2"/>
</dbReference>
<dbReference type="GO" id="GO:0003677">
    <property type="term" value="F:DNA binding"/>
    <property type="evidence" value="ECO:0007669"/>
    <property type="project" value="UniProtKB-KW"/>
</dbReference>
<evidence type="ECO:0000256" key="4">
    <source>
        <dbReference type="ARBA" id="ARBA00022722"/>
    </source>
</evidence>
<evidence type="ECO:0000256" key="10">
    <source>
        <dbReference type="ARBA" id="ARBA00023125"/>
    </source>
</evidence>
<protein>
    <recommendedName>
        <fullName evidence="11">Type I restriction enzyme endonuclease subunit</fullName>
        <shortName evidence="11">R protein</shortName>
        <ecNumber evidence="11">3.1.21.3</ecNumber>
    </recommendedName>
</protein>
<dbReference type="EMBL" id="QKVO01000008">
    <property type="protein sequence ID" value="RAO94968.1"/>
    <property type="molecule type" value="Genomic_DNA"/>
</dbReference>
<evidence type="ECO:0000256" key="5">
    <source>
        <dbReference type="ARBA" id="ARBA00022741"/>
    </source>
</evidence>
<evidence type="ECO:0000313" key="14">
    <source>
        <dbReference type="EMBL" id="RAO94968.1"/>
    </source>
</evidence>
<evidence type="ECO:0000256" key="11">
    <source>
        <dbReference type="RuleBase" id="RU364115"/>
    </source>
</evidence>
<reference evidence="15" key="1">
    <citation type="submission" date="2018-06" db="EMBL/GenBank/DDBJ databases">
        <authorList>
            <person name="Martinez Ocampo F."/>
            <person name="Quiroz Castaneda R.E."/>
            <person name="Rojas Lopez X."/>
        </authorList>
    </citation>
    <scope>NUCLEOTIDE SEQUENCE [LARGE SCALE GENOMIC DNA]</scope>
    <source>
        <strain evidence="15">INIFAP02</strain>
    </source>
</reference>
<keyword evidence="5 11" id="KW-0547">Nucleotide-binding</keyword>
<evidence type="ECO:0000256" key="6">
    <source>
        <dbReference type="ARBA" id="ARBA00022747"/>
    </source>
</evidence>
<dbReference type="Pfam" id="PF18766">
    <property type="entry name" value="SWI2_SNF2"/>
    <property type="match status" value="1"/>
</dbReference>
<keyword evidence="8 11" id="KW-0378">Hydrolase</keyword>
<feature type="coiled-coil region" evidence="12">
    <location>
        <begin position="907"/>
        <end position="934"/>
    </location>
</feature>
<evidence type="ECO:0000313" key="15">
    <source>
        <dbReference type="Proteomes" id="UP000249762"/>
    </source>
</evidence>
<sequence length="1048" mass="123255">MADLIKETELEERIISLFQEQGYLYSIGSDIKRDCLREVFILEDLGNYLKKKHPQLISHDIRVIADELQLENKSLYEINREFIQDTLIEGKTYTRDSDNESFLFKLIDFEEPSNNIFRVVNQLVVQEYETQRVDLVIYINGIPYVVWELKSPSNQAVGLEQAYNQIQTYVQEISCLFKWNSFVVLCDEVNVKLGSAWGAFDHFYEWKKIDDLVPPAERLVETTIKGLFNKERLVKIIEDFICFRDNNARDKVICRYPQFFAATKLLKNIEKNLRPKGKGKGGVYHGATGCGKSYIMLFLSRLLMRSKTFKRPLILLITDRSELNDQLTQLFEKYSNYLQVAKKTNIKKVGSREELKDLFKKFSSGAIFLTNIQKFSENNELLSDKSNIICISDEAHRSQHNLGAEYREEEEKIVFTVPFARRVHDSLPNATYVGFTATPKDETMDVFGEIVDQYSMEDSKNDNFTVELITEERRVPLELDEVKAKLLDSLEEAQQNESKLLQMRRIIELPGRITKVVEDIIKHYELRVQEGATVKGKAMIVVDGRNIGYEMYKQIKELRPQWFEKTEDSQREFFPKVNMVMTRKGKEHEREFYDLLGDEAHQRKLAKEFKDEESNFKIVIVKDKWLTGFDVPCLDAMYLDRFLHDANLIQTISRVNRKFLQKDYGLIVHYLPINEALATARRKYGGEQNLTRSQSEIYEIVNNTQDKLELLNELFYGFDKSPFFGEDHKERFQCIWDAVHWIESKTGSFEQKFIERFLAFRREYVKCASSDLLPEYVREQSTFFCTLYAVYMKQNKKENRENTLKLGKRIEELFEQAFLVADPKILFLGAIKVSLLTEEDLQKIVESGNVHQANKRLIITLEEANREFTKINSKKGLEFSEKLRRLKDRYNSLESVTEKIGKESLTKEEILRRNQKVDREAEVIRDELVELGKEYIQANETYKNLGLNRLETVFFEILLETRDQFALEYPESKLIELSKEIKKLVIEQSRQIDWWKKGSIKAQIGMEITLLLAKYGYTKKKGKIIEELQEEVIRRSVEFKKHYENEWN</sequence>
<evidence type="ECO:0000256" key="1">
    <source>
        <dbReference type="ARBA" id="ARBA00000851"/>
    </source>
</evidence>
<dbReference type="Proteomes" id="UP000249762">
    <property type="component" value="Unassembled WGS sequence"/>
</dbReference>
<dbReference type="PROSITE" id="PS51192">
    <property type="entry name" value="HELICASE_ATP_BIND_1"/>
    <property type="match status" value="1"/>
</dbReference>
<dbReference type="Pfam" id="PF11867">
    <property type="entry name" value="T1RH-like_C"/>
    <property type="match status" value="1"/>
</dbReference>
<dbReference type="GO" id="GO:0009035">
    <property type="term" value="F:type I site-specific deoxyribonuclease activity"/>
    <property type="evidence" value="ECO:0007669"/>
    <property type="project" value="UniProtKB-EC"/>
</dbReference>
<comment type="function">
    <text evidence="11">Subunit R is required for both nuclease and ATPase activities, but not for modification.</text>
</comment>
<proteinExistence type="inferred from homology"/>
<dbReference type="CDD" id="cd22332">
    <property type="entry name" value="HsdR_N"/>
    <property type="match status" value="1"/>
</dbReference>
<dbReference type="InterPro" id="IPR027417">
    <property type="entry name" value="P-loop_NTPase"/>
</dbReference>
<feature type="domain" description="Helicase ATP-binding" evidence="13">
    <location>
        <begin position="273"/>
        <end position="457"/>
    </location>
</feature>
<keyword evidence="6 11" id="KW-0680">Restriction system</keyword>
<dbReference type="AlphaFoldDB" id="A0A328PPS6"/>
<dbReference type="RefSeq" id="WP_112665547.1">
    <property type="nucleotide sequence ID" value="NZ_QKVO01000008.1"/>
</dbReference>
<keyword evidence="15" id="KW-1185">Reference proteome</keyword>
<dbReference type="InterPro" id="IPR055180">
    <property type="entry name" value="HsdR_RecA-like_helicase_dom_2"/>
</dbReference>
<dbReference type="GO" id="GO:0005524">
    <property type="term" value="F:ATP binding"/>
    <property type="evidence" value="ECO:0007669"/>
    <property type="project" value="UniProtKB-KW"/>
</dbReference>
<accession>A0A328PPS6</accession>
<evidence type="ECO:0000256" key="3">
    <source>
        <dbReference type="ARBA" id="ARBA00011296"/>
    </source>
</evidence>
<comment type="subunit">
    <text evidence="3 11">The type I restriction/modification system is composed of three polypeptides R, M and S.</text>
</comment>
<dbReference type="InterPro" id="IPR004473">
    <property type="entry name" value="Restrct_endonuc_typeI_HsdR"/>
</dbReference>
<dbReference type="REBASE" id="284557">
    <property type="entry name" value="R1.MweAP02ORF2225P"/>
</dbReference>
<dbReference type="NCBIfam" id="TIGR00348">
    <property type="entry name" value="hsdR"/>
    <property type="match status" value="1"/>
</dbReference>
<name>A0A328PPS6_9MOLU</name>
<evidence type="ECO:0000259" key="13">
    <source>
        <dbReference type="PROSITE" id="PS51192"/>
    </source>
</evidence>
<dbReference type="InterPro" id="IPR051268">
    <property type="entry name" value="Type-I_R_enzyme_R_subunit"/>
</dbReference>
<evidence type="ECO:0000256" key="7">
    <source>
        <dbReference type="ARBA" id="ARBA00022759"/>
    </source>
</evidence>
<dbReference type="CDD" id="cd18800">
    <property type="entry name" value="SF2_C_EcoR124I-like"/>
    <property type="match status" value="1"/>
</dbReference>
<comment type="similarity">
    <text evidence="2 11">Belongs to the HsdR family.</text>
</comment>
<dbReference type="PANTHER" id="PTHR30195">
    <property type="entry name" value="TYPE I SITE-SPECIFIC DEOXYRIBONUCLEASE PROTEIN SUBUNIT M AND R"/>
    <property type="match status" value="1"/>
</dbReference>
<evidence type="ECO:0000256" key="8">
    <source>
        <dbReference type="ARBA" id="ARBA00022801"/>
    </source>
</evidence>